<organism evidence="1 2">
    <name type="scientific">Brachybacterium rhamnosum</name>
    <dbReference type="NCBI Taxonomy" id="173361"/>
    <lineage>
        <taxon>Bacteria</taxon>
        <taxon>Bacillati</taxon>
        <taxon>Actinomycetota</taxon>
        <taxon>Actinomycetes</taxon>
        <taxon>Micrococcales</taxon>
        <taxon>Dermabacteraceae</taxon>
        <taxon>Brachybacterium</taxon>
    </lineage>
</organism>
<dbReference type="RefSeq" id="WP_343905580.1">
    <property type="nucleotide sequence ID" value="NZ_BAAAIS010000003.1"/>
</dbReference>
<dbReference type="EMBL" id="JBHUFL010000003">
    <property type="protein sequence ID" value="MFD1836226.1"/>
    <property type="molecule type" value="Genomic_DNA"/>
</dbReference>
<accession>A0ABW4Q3D2</accession>
<gene>
    <name evidence="1" type="ORF">ACFSDA_14240</name>
</gene>
<keyword evidence="2" id="KW-1185">Reference proteome</keyword>
<name>A0ABW4Q3D2_9MICO</name>
<evidence type="ECO:0000313" key="1">
    <source>
        <dbReference type="EMBL" id="MFD1836226.1"/>
    </source>
</evidence>
<proteinExistence type="predicted"/>
<comment type="caution">
    <text evidence="1">The sequence shown here is derived from an EMBL/GenBank/DDBJ whole genome shotgun (WGS) entry which is preliminary data.</text>
</comment>
<protein>
    <submittedName>
        <fullName evidence="1">Uncharacterized protein</fullName>
    </submittedName>
</protein>
<evidence type="ECO:0000313" key="2">
    <source>
        <dbReference type="Proteomes" id="UP001597280"/>
    </source>
</evidence>
<dbReference type="Proteomes" id="UP001597280">
    <property type="component" value="Unassembled WGS sequence"/>
</dbReference>
<reference evidence="2" key="1">
    <citation type="journal article" date="2019" name="Int. J. Syst. Evol. Microbiol.">
        <title>The Global Catalogue of Microorganisms (GCM) 10K type strain sequencing project: providing services to taxonomists for standard genome sequencing and annotation.</title>
        <authorList>
            <consortium name="The Broad Institute Genomics Platform"/>
            <consortium name="The Broad Institute Genome Sequencing Center for Infectious Disease"/>
            <person name="Wu L."/>
            <person name="Ma J."/>
        </authorList>
    </citation>
    <scope>NUCLEOTIDE SEQUENCE [LARGE SCALE GENOMIC DNA]</scope>
    <source>
        <strain evidence="2">JCM 11650</strain>
    </source>
</reference>
<sequence length="122" mass="13138">MNRYIIEGILRDLAAGRTVLVVSPTARDVQQAHRAALLHLDPRANLGTLYPHTPGYAWNAANGTARLHDVTTEAIAFYRALHNADGVEADVIVVDGVRRMVDDTDPGGLATLTAGRDVVLID</sequence>